<feature type="region of interest" description="Disordered" evidence="1">
    <location>
        <begin position="1"/>
        <end position="32"/>
    </location>
</feature>
<dbReference type="OrthoDB" id="120976at2759"/>
<feature type="region of interest" description="Disordered" evidence="1">
    <location>
        <begin position="420"/>
        <end position="449"/>
    </location>
</feature>
<proteinExistence type="predicted"/>
<feature type="compositionally biased region" description="Low complexity" evidence="1">
    <location>
        <begin position="420"/>
        <end position="439"/>
    </location>
</feature>
<feature type="compositionally biased region" description="Polar residues" evidence="1">
    <location>
        <begin position="10"/>
        <end position="21"/>
    </location>
</feature>
<evidence type="ECO:0000256" key="1">
    <source>
        <dbReference type="SAM" id="MobiDB-lite"/>
    </source>
</evidence>
<dbReference type="EMBL" id="KN831774">
    <property type="protein sequence ID" value="KIM44144.1"/>
    <property type="molecule type" value="Genomic_DNA"/>
</dbReference>
<evidence type="ECO:0000313" key="3">
    <source>
        <dbReference type="Proteomes" id="UP000053424"/>
    </source>
</evidence>
<dbReference type="Proteomes" id="UP000053424">
    <property type="component" value="Unassembled WGS sequence"/>
</dbReference>
<dbReference type="InterPro" id="IPR032675">
    <property type="entry name" value="LRR_dom_sf"/>
</dbReference>
<sequence>MQGDDAQRISVVQKTGKSADTTPEPDYRGRTRFPRSLKSLELTDVGMTDLGFEALIRWLQSLRSKLEPEGLEEEERINILHLGLHANEIQGTSQTAQALISALSFISPSGYPTSSLTSLILSSNPLSAEFKQTLFTLLPSLQNSLRCLQLSATGLTKIDAGHLASYVGRPDGSCKLIELRANANNMGHWGVKKVVDALCRCWTIEKVELFANFIDDEDEASDDADAVEDADEETTATVLHYIPSQDAVTSMAIGSGCGRLDLERKLKNTLARNIYLKRGVTDQSLKLLRYSRQLLWQNGPRNTKTSLGPQCATDCECSPVSQSTSKARKDSNTNNSHASFSFTLLPTEIQLSILSHVAPLLSTAQKLRIFEYASNKATLPMLRLCLPSSQSLPLRRRSNCIPDPTSLGFGLTSVGISNHGSRSGSLSRSNNLRSSHSTGCSGGSCMGSKSVKCQRETDRKKWLADMGCDVYDPGTANT</sequence>
<evidence type="ECO:0000313" key="2">
    <source>
        <dbReference type="EMBL" id="KIM44144.1"/>
    </source>
</evidence>
<accession>A0A0C3CJ95</accession>
<dbReference type="AlphaFoldDB" id="A0A0C3CJ95"/>
<reference evidence="2 3" key="1">
    <citation type="submission" date="2014-04" db="EMBL/GenBank/DDBJ databases">
        <authorList>
            <consortium name="DOE Joint Genome Institute"/>
            <person name="Kuo A."/>
            <person name="Gay G."/>
            <person name="Dore J."/>
            <person name="Kohler A."/>
            <person name="Nagy L.G."/>
            <person name="Floudas D."/>
            <person name="Copeland A."/>
            <person name="Barry K.W."/>
            <person name="Cichocki N."/>
            <person name="Veneault-Fourrey C."/>
            <person name="LaButti K."/>
            <person name="Lindquist E.A."/>
            <person name="Lipzen A."/>
            <person name="Lundell T."/>
            <person name="Morin E."/>
            <person name="Murat C."/>
            <person name="Sun H."/>
            <person name="Tunlid A."/>
            <person name="Henrissat B."/>
            <person name="Grigoriev I.V."/>
            <person name="Hibbett D.S."/>
            <person name="Martin F."/>
            <person name="Nordberg H.P."/>
            <person name="Cantor M.N."/>
            <person name="Hua S.X."/>
        </authorList>
    </citation>
    <scope>NUCLEOTIDE SEQUENCE [LARGE SCALE GENOMIC DNA]</scope>
    <source>
        <strain evidence="3">h7</strain>
    </source>
</reference>
<organism evidence="2 3">
    <name type="scientific">Hebeloma cylindrosporum</name>
    <dbReference type="NCBI Taxonomy" id="76867"/>
    <lineage>
        <taxon>Eukaryota</taxon>
        <taxon>Fungi</taxon>
        <taxon>Dikarya</taxon>
        <taxon>Basidiomycota</taxon>
        <taxon>Agaricomycotina</taxon>
        <taxon>Agaricomycetes</taxon>
        <taxon>Agaricomycetidae</taxon>
        <taxon>Agaricales</taxon>
        <taxon>Agaricineae</taxon>
        <taxon>Hymenogastraceae</taxon>
        <taxon>Hebeloma</taxon>
    </lineage>
</organism>
<dbReference type="Gene3D" id="3.80.10.10">
    <property type="entry name" value="Ribonuclease Inhibitor"/>
    <property type="match status" value="1"/>
</dbReference>
<dbReference type="HOGENOM" id="CLU_028411_0_0_1"/>
<dbReference type="STRING" id="686832.A0A0C3CJ95"/>
<protein>
    <submittedName>
        <fullName evidence="2">Uncharacterized protein</fullName>
    </submittedName>
</protein>
<name>A0A0C3CJ95_HEBCY</name>
<dbReference type="SUPFAM" id="SSF52047">
    <property type="entry name" value="RNI-like"/>
    <property type="match status" value="1"/>
</dbReference>
<reference evidence="3" key="2">
    <citation type="submission" date="2015-01" db="EMBL/GenBank/DDBJ databases">
        <title>Evolutionary Origins and Diversification of the Mycorrhizal Mutualists.</title>
        <authorList>
            <consortium name="DOE Joint Genome Institute"/>
            <consortium name="Mycorrhizal Genomics Consortium"/>
            <person name="Kohler A."/>
            <person name="Kuo A."/>
            <person name="Nagy L.G."/>
            <person name="Floudas D."/>
            <person name="Copeland A."/>
            <person name="Barry K.W."/>
            <person name="Cichocki N."/>
            <person name="Veneault-Fourrey C."/>
            <person name="LaButti K."/>
            <person name="Lindquist E.A."/>
            <person name="Lipzen A."/>
            <person name="Lundell T."/>
            <person name="Morin E."/>
            <person name="Murat C."/>
            <person name="Riley R."/>
            <person name="Ohm R."/>
            <person name="Sun H."/>
            <person name="Tunlid A."/>
            <person name="Henrissat B."/>
            <person name="Grigoriev I.V."/>
            <person name="Hibbett D.S."/>
            <person name="Martin F."/>
        </authorList>
    </citation>
    <scope>NUCLEOTIDE SEQUENCE [LARGE SCALE GENOMIC DNA]</scope>
    <source>
        <strain evidence="3">h7</strain>
    </source>
</reference>
<keyword evidence="3" id="KW-1185">Reference proteome</keyword>
<gene>
    <name evidence="2" type="ORF">M413DRAFT_443190</name>
</gene>